<dbReference type="OrthoDB" id="329139at2759"/>
<gene>
    <name evidence="9" type="ORF">BJ684DRAFT_14254</name>
</gene>
<comment type="similarity">
    <text evidence="2 8">Belongs to the CGI121/TPRKB family.</text>
</comment>
<dbReference type="SUPFAM" id="SSF143870">
    <property type="entry name" value="PF0523-like"/>
    <property type="match status" value="1"/>
</dbReference>
<comment type="subcellular location">
    <subcellularLocation>
        <location evidence="1">Nucleus</location>
    </subcellularLocation>
</comment>
<reference evidence="10" key="1">
    <citation type="journal article" date="2018" name="Nat. Microbiol.">
        <title>Leveraging single-cell genomics to expand the fungal tree of life.</title>
        <authorList>
            <person name="Ahrendt S.R."/>
            <person name="Quandt C.A."/>
            <person name="Ciobanu D."/>
            <person name="Clum A."/>
            <person name="Salamov A."/>
            <person name="Andreopoulos B."/>
            <person name="Cheng J.F."/>
            <person name="Woyke T."/>
            <person name="Pelin A."/>
            <person name="Henrissat B."/>
            <person name="Reynolds N.K."/>
            <person name="Benny G.L."/>
            <person name="Smith M.E."/>
            <person name="James T.Y."/>
            <person name="Grigoriev I.V."/>
        </authorList>
    </citation>
    <scope>NUCLEOTIDE SEQUENCE [LARGE SCALE GENOMIC DNA]</scope>
</reference>
<evidence type="ECO:0000256" key="1">
    <source>
        <dbReference type="ARBA" id="ARBA00004123"/>
    </source>
</evidence>
<accession>A0A4P9Y8K3</accession>
<organism evidence="9 10">
    <name type="scientific">Piptocephalis cylindrospora</name>
    <dbReference type="NCBI Taxonomy" id="1907219"/>
    <lineage>
        <taxon>Eukaryota</taxon>
        <taxon>Fungi</taxon>
        <taxon>Fungi incertae sedis</taxon>
        <taxon>Zoopagomycota</taxon>
        <taxon>Zoopagomycotina</taxon>
        <taxon>Zoopagomycetes</taxon>
        <taxon>Zoopagales</taxon>
        <taxon>Piptocephalidaceae</taxon>
        <taxon>Piptocephalis</taxon>
    </lineage>
</organism>
<protein>
    <recommendedName>
        <fullName evidence="4">EKC/KEOPS complex subunit CGI121</fullName>
    </recommendedName>
    <alternativeName>
        <fullName evidence="3">EKC/KEOPS complex subunit cgi121</fullName>
    </alternativeName>
</protein>
<evidence type="ECO:0000256" key="5">
    <source>
        <dbReference type="ARBA" id="ARBA00022694"/>
    </source>
</evidence>
<dbReference type="PANTHER" id="PTHR15840">
    <property type="entry name" value="CGI-121 FAMILY MEMBER"/>
    <property type="match status" value="1"/>
</dbReference>
<evidence type="ECO:0000256" key="6">
    <source>
        <dbReference type="ARBA" id="ARBA00023242"/>
    </source>
</evidence>
<dbReference type="InterPro" id="IPR013926">
    <property type="entry name" value="CGI121/TPRKB"/>
</dbReference>
<dbReference type="GO" id="GO:0005634">
    <property type="term" value="C:nucleus"/>
    <property type="evidence" value="ECO:0007669"/>
    <property type="project" value="UniProtKB-SubCell"/>
</dbReference>
<dbReference type="GO" id="GO:0005829">
    <property type="term" value="C:cytosol"/>
    <property type="evidence" value="ECO:0007669"/>
    <property type="project" value="TreeGrafter"/>
</dbReference>
<evidence type="ECO:0000256" key="7">
    <source>
        <dbReference type="ARBA" id="ARBA00025043"/>
    </source>
</evidence>
<keyword evidence="9" id="KW-0808">Transferase</keyword>
<dbReference type="GO" id="GO:0002949">
    <property type="term" value="P:tRNA threonylcarbamoyladenosine modification"/>
    <property type="evidence" value="ECO:0007669"/>
    <property type="project" value="TreeGrafter"/>
</dbReference>
<comment type="function">
    <text evidence="7">Component of the EKC/KEOPS complex that is required for the formation of a threonylcarbamoyl group on adenosine at position 37 (t(6)A37) in tRNAs that read codons beginning with adenine. The complex is probably involved in the transfer of the threonylcarbamoyl moiety of threonylcarbamoyl-AMP (TC-AMP) to the N6 group of A37. CGI121 acts as an allosteric effector that regulates the t(6)A activity of the complex. The EKC/KEOPS complex also promotes both telomere uncapping and telomere elongation. The complex is required for efficient recruitment of transcriptional coactivators. CGI121 is not required for tRNA modification.</text>
</comment>
<keyword evidence="6 8" id="KW-0539">Nucleus</keyword>
<keyword evidence="10" id="KW-1185">Reference proteome</keyword>
<evidence type="ECO:0000256" key="4">
    <source>
        <dbReference type="ARBA" id="ARBA00016009"/>
    </source>
</evidence>
<dbReference type="Proteomes" id="UP000267251">
    <property type="component" value="Unassembled WGS sequence"/>
</dbReference>
<sequence length="179" mass="19510">MSVYTQTLDMWPQRGAVQALLLGPSQSMDGKVPSTTAEEFSLLLFLDARMLTSIFPVLLAVNKAITAEEDGRLRTNNLATEILFNLSPTTNINESLAKYGVKTDPHPILALHIGPPMDDNEGSLRASPLLSVEKDLGKDVDVAALCKYFKLDPSKDAHDIQDLERMIIATMALKGVSAK</sequence>
<dbReference type="GO" id="GO:0016301">
    <property type="term" value="F:kinase activity"/>
    <property type="evidence" value="ECO:0007669"/>
    <property type="project" value="UniProtKB-KW"/>
</dbReference>
<dbReference type="Pfam" id="PF08617">
    <property type="entry name" value="CGI-121"/>
    <property type="match status" value="1"/>
</dbReference>
<evidence type="ECO:0000256" key="3">
    <source>
        <dbReference type="ARBA" id="ARBA00015316"/>
    </source>
</evidence>
<dbReference type="PANTHER" id="PTHR15840:SF10">
    <property type="entry name" value="EKC_KEOPS COMPLEX SUBUNIT TPRKB"/>
    <property type="match status" value="1"/>
</dbReference>
<dbReference type="Gene3D" id="3.30.2380.10">
    <property type="entry name" value="CGI121/TPRKB"/>
    <property type="match status" value="1"/>
</dbReference>
<evidence type="ECO:0000256" key="2">
    <source>
        <dbReference type="ARBA" id="ARBA00005546"/>
    </source>
</evidence>
<keyword evidence="5" id="KW-0819">tRNA processing</keyword>
<dbReference type="GO" id="GO:0000408">
    <property type="term" value="C:EKC/KEOPS complex"/>
    <property type="evidence" value="ECO:0007669"/>
    <property type="project" value="TreeGrafter"/>
</dbReference>
<keyword evidence="9" id="KW-0418">Kinase</keyword>
<dbReference type="EMBL" id="KZ987728">
    <property type="protein sequence ID" value="RKP15497.1"/>
    <property type="molecule type" value="Genomic_DNA"/>
</dbReference>
<evidence type="ECO:0000313" key="10">
    <source>
        <dbReference type="Proteomes" id="UP000267251"/>
    </source>
</evidence>
<name>A0A4P9Y8K3_9FUNG</name>
<evidence type="ECO:0000313" key="9">
    <source>
        <dbReference type="EMBL" id="RKP15497.1"/>
    </source>
</evidence>
<evidence type="ECO:0000256" key="8">
    <source>
        <dbReference type="RuleBase" id="RU004398"/>
    </source>
</evidence>
<proteinExistence type="inferred from homology"/>
<dbReference type="InterPro" id="IPR036504">
    <property type="entry name" value="CGI121/TPRKB_sf"/>
</dbReference>
<dbReference type="AlphaFoldDB" id="A0A4P9Y8K3"/>